<evidence type="ECO:0008006" key="4">
    <source>
        <dbReference type="Google" id="ProtNLM"/>
    </source>
</evidence>
<accession>A0A6V8MQS6</accession>
<dbReference type="AlphaFoldDB" id="A0A6V8MQS6"/>
<dbReference type="InterPro" id="IPR023824">
    <property type="entry name" value="CHP04073_exosortase-affil"/>
</dbReference>
<name>A0A6V8MQS6_9BACT</name>
<protein>
    <recommendedName>
        <fullName evidence="4">Exosortase system-associated protein, TIGR04073 family</fullName>
    </recommendedName>
</protein>
<evidence type="ECO:0000313" key="3">
    <source>
        <dbReference type="Proteomes" id="UP000568888"/>
    </source>
</evidence>
<evidence type="ECO:0000313" key="2">
    <source>
        <dbReference type="EMBL" id="GFO62425.1"/>
    </source>
</evidence>
<dbReference type="EMBL" id="BLXY01000001">
    <property type="protein sequence ID" value="GFO62425.1"/>
    <property type="molecule type" value="Genomic_DNA"/>
</dbReference>
<proteinExistence type="predicted"/>
<feature type="chain" id="PRO_5028106234" description="Exosortase system-associated protein, TIGR04073 family" evidence="1">
    <location>
        <begin position="26"/>
        <end position="124"/>
    </location>
</feature>
<organism evidence="2 3">
    <name type="scientific">Geomonas paludis</name>
    <dbReference type="NCBI Taxonomy" id="2740185"/>
    <lineage>
        <taxon>Bacteria</taxon>
        <taxon>Pseudomonadati</taxon>
        <taxon>Thermodesulfobacteriota</taxon>
        <taxon>Desulfuromonadia</taxon>
        <taxon>Geobacterales</taxon>
        <taxon>Geobacteraceae</taxon>
        <taxon>Geomonas</taxon>
    </lineage>
</organism>
<sequence>MMQKKFVVLAILALALVLTAEKGRAAEMQTIDTASPQEVVDGMANKLARGVANIATGWLELPKQIYITCKEEGAAKCVTVGPLKGIGMTLVRTASGVGETATFFLAYPGFYAPYLDPAYAWQKE</sequence>
<dbReference type="NCBIfam" id="TIGR04073">
    <property type="entry name" value="exo_TIGR04073"/>
    <property type="match status" value="1"/>
</dbReference>
<dbReference type="Proteomes" id="UP000568888">
    <property type="component" value="Unassembled WGS sequence"/>
</dbReference>
<feature type="signal peptide" evidence="1">
    <location>
        <begin position="1"/>
        <end position="25"/>
    </location>
</feature>
<reference evidence="3" key="1">
    <citation type="submission" date="2020-06" db="EMBL/GenBank/DDBJ databases">
        <title>Draft genomic sequecing of Geomonas sp. Red736.</title>
        <authorList>
            <person name="Itoh H."/>
            <person name="Xu Z.X."/>
            <person name="Ushijima N."/>
            <person name="Masuda Y."/>
            <person name="Shiratori Y."/>
            <person name="Senoo K."/>
        </authorList>
    </citation>
    <scope>NUCLEOTIDE SEQUENCE [LARGE SCALE GENOMIC DNA]</scope>
    <source>
        <strain evidence="3">Red736</strain>
    </source>
</reference>
<keyword evidence="1" id="KW-0732">Signal</keyword>
<comment type="caution">
    <text evidence="2">The sequence shown here is derived from an EMBL/GenBank/DDBJ whole genome shotgun (WGS) entry which is preliminary data.</text>
</comment>
<gene>
    <name evidence="2" type="ORF">GMPD_03440</name>
</gene>
<evidence type="ECO:0000256" key="1">
    <source>
        <dbReference type="SAM" id="SignalP"/>
    </source>
</evidence>